<dbReference type="Pfam" id="PF22458">
    <property type="entry name" value="RsmF-B_ferredox"/>
    <property type="match status" value="1"/>
</dbReference>
<dbReference type="InterPro" id="IPR018314">
    <property type="entry name" value="RsmB/NOL1/NOP2-like_CS"/>
</dbReference>
<dbReference type="InterPro" id="IPR004573">
    <property type="entry name" value="rRNA_ssu_MeTfrase_B"/>
</dbReference>
<dbReference type="EMBL" id="JBHLVO010000004">
    <property type="protein sequence ID" value="MFC0271244.1"/>
    <property type="molecule type" value="Genomic_DNA"/>
</dbReference>
<evidence type="ECO:0000256" key="8">
    <source>
        <dbReference type="ARBA" id="ARBA00022679"/>
    </source>
</evidence>
<dbReference type="InterPro" id="IPR054728">
    <property type="entry name" value="RsmB-like_ferredoxin"/>
</dbReference>
<dbReference type="PRINTS" id="PR02008">
    <property type="entry name" value="RCMTFAMILY"/>
</dbReference>
<dbReference type="InterPro" id="IPR023267">
    <property type="entry name" value="RCMT"/>
</dbReference>
<accession>A0ABV6GCE3</accession>
<protein>
    <recommendedName>
        <fullName evidence="4">16S rRNA (cytosine(967)-C(5))-methyltransferase</fullName>
        <ecNumber evidence="4">2.1.1.176</ecNumber>
    </recommendedName>
    <alternativeName>
        <fullName evidence="11">16S rRNA m5C967 methyltransferase</fullName>
    </alternativeName>
    <alternativeName>
        <fullName evidence="12">rRNA (cytosine-C(5)-)-methyltransferase RsmB</fullName>
    </alternativeName>
</protein>
<dbReference type="SUPFAM" id="SSF53335">
    <property type="entry name" value="S-adenosyl-L-methionine-dependent methyltransferases"/>
    <property type="match status" value="1"/>
</dbReference>
<keyword evidence="9 14" id="KW-0949">S-adenosyl-L-methionine</keyword>
<dbReference type="InterPro" id="IPR006027">
    <property type="entry name" value="NusB_RsmB_TIM44"/>
</dbReference>
<evidence type="ECO:0000256" key="11">
    <source>
        <dbReference type="ARBA" id="ARBA00030399"/>
    </source>
</evidence>
<dbReference type="InterPro" id="IPR035926">
    <property type="entry name" value="NusB-like_sf"/>
</dbReference>
<evidence type="ECO:0000256" key="6">
    <source>
        <dbReference type="ARBA" id="ARBA00022552"/>
    </source>
</evidence>
<reference evidence="16 17" key="1">
    <citation type="submission" date="2024-09" db="EMBL/GenBank/DDBJ databases">
        <authorList>
            <person name="Sun Q."/>
            <person name="Mori K."/>
        </authorList>
    </citation>
    <scope>NUCLEOTIDE SEQUENCE [LARGE SCALE GENOMIC DNA]</scope>
    <source>
        <strain evidence="16 17">CCM 7228</strain>
    </source>
</reference>
<dbReference type="PANTHER" id="PTHR22807:SF53">
    <property type="entry name" value="RIBOSOMAL RNA SMALL SUBUNIT METHYLTRANSFERASE B-RELATED"/>
    <property type="match status" value="1"/>
</dbReference>
<dbReference type="InterPro" id="IPR049560">
    <property type="entry name" value="MeTrfase_RsmB-F_NOP2_cat"/>
</dbReference>
<feature type="binding site" evidence="14">
    <location>
        <begin position="260"/>
        <end position="266"/>
    </location>
    <ligand>
        <name>S-adenosyl-L-methionine</name>
        <dbReference type="ChEBI" id="CHEBI:59789"/>
    </ligand>
</feature>
<evidence type="ECO:0000259" key="15">
    <source>
        <dbReference type="PROSITE" id="PS51686"/>
    </source>
</evidence>
<dbReference type="InterPro" id="IPR001678">
    <property type="entry name" value="MeTrfase_RsmB-F_NOP2_dom"/>
</dbReference>
<comment type="similarity">
    <text evidence="3 14">Belongs to the class I-like SAM-binding methyltransferase superfamily. RsmB/NOP family.</text>
</comment>
<comment type="function">
    <text evidence="1">Specifically methylates the cytosine at position 967 (m5C967) of 16S rRNA.</text>
</comment>
<proteinExistence type="inferred from homology"/>
<dbReference type="Gene3D" id="3.30.70.1170">
    <property type="entry name" value="Sun protein, domain 3"/>
    <property type="match status" value="1"/>
</dbReference>
<keyword evidence="6" id="KW-0698">rRNA processing</keyword>
<evidence type="ECO:0000256" key="1">
    <source>
        <dbReference type="ARBA" id="ARBA00002724"/>
    </source>
</evidence>
<dbReference type="Pfam" id="PF01189">
    <property type="entry name" value="Methyltr_RsmB-F"/>
    <property type="match status" value="1"/>
</dbReference>
<dbReference type="GO" id="GO:0008168">
    <property type="term" value="F:methyltransferase activity"/>
    <property type="evidence" value="ECO:0007669"/>
    <property type="project" value="UniProtKB-KW"/>
</dbReference>
<evidence type="ECO:0000256" key="13">
    <source>
        <dbReference type="ARBA" id="ARBA00047283"/>
    </source>
</evidence>
<dbReference type="Pfam" id="PF01029">
    <property type="entry name" value="NusB"/>
    <property type="match status" value="1"/>
</dbReference>
<dbReference type="PANTHER" id="PTHR22807">
    <property type="entry name" value="NOP2 YEAST -RELATED NOL1/NOP2/FMU SUN DOMAIN-CONTAINING"/>
    <property type="match status" value="1"/>
</dbReference>
<organism evidence="16 17">
    <name type="scientific">Metabacillus herbersteinensis</name>
    <dbReference type="NCBI Taxonomy" id="283816"/>
    <lineage>
        <taxon>Bacteria</taxon>
        <taxon>Bacillati</taxon>
        <taxon>Bacillota</taxon>
        <taxon>Bacilli</taxon>
        <taxon>Bacillales</taxon>
        <taxon>Bacillaceae</taxon>
        <taxon>Metabacillus</taxon>
    </lineage>
</organism>
<dbReference type="Proteomes" id="UP001589854">
    <property type="component" value="Unassembled WGS sequence"/>
</dbReference>
<keyword evidence="8 14" id="KW-0808">Transferase</keyword>
<dbReference type="Gene3D" id="3.40.50.150">
    <property type="entry name" value="Vaccinia Virus protein VP39"/>
    <property type="match status" value="1"/>
</dbReference>
<keyword evidence="5" id="KW-0963">Cytoplasm</keyword>
<evidence type="ECO:0000256" key="14">
    <source>
        <dbReference type="PROSITE-ProRule" id="PRU01023"/>
    </source>
</evidence>
<evidence type="ECO:0000256" key="3">
    <source>
        <dbReference type="ARBA" id="ARBA00007494"/>
    </source>
</evidence>
<feature type="active site" description="Nucleophile" evidence="14">
    <location>
        <position position="383"/>
    </location>
</feature>
<dbReference type="GO" id="GO:0032259">
    <property type="term" value="P:methylation"/>
    <property type="evidence" value="ECO:0007669"/>
    <property type="project" value="UniProtKB-KW"/>
</dbReference>
<evidence type="ECO:0000256" key="5">
    <source>
        <dbReference type="ARBA" id="ARBA00022490"/>
    </source>
</evidence>
<comment type="catalytic activity">
    <reaction evidence="13">
        <text>cytidine(967) in 16S rRNA + S-adenosyl-L-methionine = 5-methylcytidine(967) in 16S rRNA + S-adenosyl-L-homocysteine + H(+)</text>
        <dbReference type="Rhea" id="RHEA:42748"/>
        <dbReference type="Rhea" id="RHEA-COMP:10219"/>
        <dbReference type="Rhea" id="RHEA-COMP:10220"/>
        <dbReference type="ChEBI" id="CHEBI:15378"/>
        <dbReference type="ChEBI" id="CHEBI:57856"/>
        <dbReference type="ChEBI" id="CHEBI:59789"/>
        <dbReference type="ChEBI" id="CHEBI:74483"/>
        <dbReference type="ChEBI" id="CHEBI:82748"/>
        <dbReference type="EC" id="2.1.1.176"/>
    </reaction>
</comment>
<keyword evidence="17" id="KW-1185">Reference proteome</keyword>
<dbReference type="SUPFAM" id="SSF48013">
    <property type="entry name" value="NusB-like"/>
    <property type="match status" value="1"/>
</dbReference>
<dbReference type="PROSITE" id="PS01153">
    <property type="entry name" value="NOL1_NOP2_SUN"/>
    <property type="match status" value="1"/>
</dbReference>
<evidence type="ECO:0000256" key="9">
    <source>
        <dbReference type="ARBA" id="ARBA00022691"/>
    </source>
</evidence>
<sequence length="448" mass="50107">MKKLTNVRDVALETLLLVEKNQAYSNLLLNSMIKKHSVKEKDIPLLTELVYGTLQRKETLDYFLTPFIKKANKLEAWVRVLLRLSIYQMVYLDRVPERAVFFEAVEIAKKRGHKGIASLVNGILRSVQREGIPTFEQITDPVERLSIETSHPKWLVSKWVQQFGFEDTKKMCETNLTAPAQSARVNAMKSSVHNLIEELSQSGVQVEIGDLAEDAIKAGKGNLVQTKAFTEGFLSIQDESSMLVARALGVNVGDTVLDACAAPGGKTTHIAERLNGTGVVQSLDLHEHKINLILSQANRLQLQNVKAEALDSRLAGERFESESFDKVLVDAPCSGFGVIRRKPDIKYSKSQADVLKLATLQLSILESVSPLLKKGGILVYSTCTIDQEENSDVIDKFLEKHSEFELDESVIERLPELVKPYVKRAQLQLLPHYFGTDGFYIACLRKKG</sequence>
<comment type="caution">
    <text evidence="16">The sequence shown here is derived from an EMBL/GenBank/DDBJ whole genome shotgun (WGS) entry which is preliminary data.</text>
</comment>
<feature type="binding site" evidence="14">
    <location>
        <position position="330"/>
    </location>
    <ligand>
        <name>S-adenosyl-L-methionine</name>
        <dbReference type="ChEBI" id="CHEBI:59789"/>
    </ligand>
</feature>
<feature type="binding site" evidence="14">
    <location>
        <position position="284"/>
    </location>
    <ligand>
        <name>S-adenosyl-L-methionine</name>
        <dbReference type="ChEBI" id="CHEBI:59789"/>
    </ligand>
</feature>
<dbReference type="Gene3D" id="1.10.940.10">
    <property type="entry name" value="NusB-like"/>
    <property type="match status" value="1"/>
</dbReference>
<feature type="binding site" evidence="14">
    <location>
        <position position="311"/>
    </location>
    <ligand>
        <name>S-adenosyl-L-methionine</name>
        <dbReference type="ChEBI" id="CHEBI:59789"/>
    </ligand>
</feature>
<feature type="domain" description="SAM-dependent MTase RsmB/NOP-type" evidence="15">
    <location>
        <begin position="171"/>
        <end position="447"/>
    </location>
</feature>
<dbReference type="PROSITE" id="PS51686">
    <property type="entry name" value="SAM_MT_RSMB_NOP"/>
    <property type="match status" value="1"/>
</dbReference>
<name>A0ABV6GCE3_9BACI</name>
<dbReference type="NCBIfam" id="TIGR00563">
    <property type="entry name" value="rsmB"/>
    <property type="match status" value="1"/>
</dbReference>
<keyword evidence="10 14" id="KW-0694">RNA-binding</keyword>
<evidence type="ECO:0000313" key="16">
    <source>
        <dbReference type="EMBL" id="MFC0271244.1"/>
    </source>
</evidence>
<dbReference type="CDD" id="cd02440">
    <property type="entry name" value="AdoMet_MTases"/>
    <property type="match status" value="1"/>
</dbReference>
<keyword evidence="7 14" id="KW-0489">Methyltransferase</keyword>
<evidence type="ECO:0000256" key="2">
    <source>
        <dbReference type="ARBA" id="ARBA00004496"/>
    </source>
</evidence>
<comment type="subcellular location">
    <subcellularLocation>
        <location evidence="2">Cytoplasm</location>
    </subcellularLocation>
</comment>
<evidence type="ECO:0000313" key="17">
    <source>
        <dbReference type="Proteomes" id="UP001589854"/>
    </source>
</evidence>
<dbReference type="InterPro" id="IPR029063">
    <property type="entry name" value="SAM-dependent_MTases_sf"/>
</dbReference>
<evidence type="ECO:0000256" key="7">
    <source>
        <dbReference type="ARBA" id="ARBA00022603"/>
    </source>
</evidence>
<evidence type="ECO:0000256" key="10">
    <source>
        <dbReference type="ARBA" id="ARBA00022884"/>
    </source>
</evidence>
<evidence type="ECO:0000256" key="12">
    <source>
        <dbReference type="ARBA" id="ARBA00031088"/>
    </source>
</evidence>
<dbReference type="NCBIfam" id="NF011494">
    <property type="entry name" value="PRK14902.1"/>
    <property type="match status" value="1"/>
</dbReference>
<evidence type="ECO:0000256" key="4">
    <source>
        <dbReference type="ARBA" id="ARBA00012140"/>
    </source>
</evidence>
<dbReference type="EC" id="2.1.1.176" evidence="4"/>
<gene>
    <name evidence="16" type="primary">rsmB</name>
    <name evidence="16" type="ORF">ACFFIX_07245</name>
</gene>
<dbReference type="RefSeq" id="WP_378932070.1">
    <property type="nucleotide sequence ID" value="NZ_JBHLVO010000004.1"/>
</dbReference>